<dbReference type="EMBL" id="JAHHHN010000006">
    <property type="protein sequence ID" value="MBW4561959.1"/>
    <property type="molecule type" value="Genomic_DNA"/>
</dbReference>
<dbReference type="GO" id="GO:0016757">
    <property type="term" value="F:glycosyltransferase activity"/>
    <property type="evidence" value="ECO:0007669"/>
    <property type="project" value="InterPro"/>
</dbReference>
<comment type="caution">
    <text evidence="4">The sequence shown here is derived from an EMBL/GenBank/DDBJ whole genome shotgun (WGS) entry which is preliminary data.</text>
</comment>
<dbReference type="InterPro" id="IPR001296">
    <property type="entry name" value="Glyco_trans_1"/>
</dbReference>
<keyword evidence="1" id="KW-0808">Transferase</keyword>
<protein>
    <submittedName>
        <fullName evidence="4">Glycosyltransferase family 4 protein</fullName>
    </submittedName>
</protein>
<organism evidence="4 5">
    <name type="scientific">Mojavia pulchra JT2-VF2</name>
    <dbReference type="NCBI Taxonomy" id="287848"/>
    <lineage>
        <taxon>Bacteria</taxon>
        <taxon>Bacillati</taxon>
        <taxon>Cyanobacteriota</taxon>
        <taxon>Cyanophyceae</taxon>
        <taxon>Nostocales</taxon>
        <taxon>Nostocaceae</taxon>
    </lineage>
</organism>
<name>A0A951PX49_9NOST</name>
<feature type="domain" description="Glycosyltransferase subfamily 4-like N-terminal" evidence="3">
    <location>
        <begin position="15"/>
        <end position="175"/>
    </location>
</feature>
<reference evidence="4" key="2">
    <citation type="journal article" date="2022" name="Microbiol. Resour. Announc.">
        <title>Metagenome Sequencing to Explore Phylogenomics of Terrestrial Cyanobacteria.</title>
        <authorList>
            <person name="Ward R.D."/>
            <person name="Stajich J.E."/>
            <person name="Johansen J.R."/>
            <person name="Huntemann M."/>
            <person name="Clum A."/>
            <person name="Foster B."/>
            <person name="Foster B."/>
            <person name="Roux S."/>
            <person name="Palaniappan K."/>
            <person name="Varghese N."/>
            <person name="Mukherjee S."/>
            <person name="Reddy T.B.K."/>
            <person name="Daum C."/>
            <person name="Copeland A."/>
            <person name="Chen I.A."/>
            <person name="Ivanova N.N."/>
            <person name="Kyrpides N.C."/>
            <person name="Shapiro N."/>
            <person name="Eloe-Fadrosh E.A."/>
            <person name="Pietrasiak N."/>
        </authorList>
    </citation>
    <scope>NUCLEOTIDE SEQUENCE</scope>
    <source>
        <strain evidence="4">JT2-VF2</strain>
    </source>
</reference>
<dbReference type="Pfam" id="PF13439">
    <property type="entry name" value="Glyco_transf_4"/>
    <property type="match status" value="1"/>
</dbReference>
<proteinExistence type="predicted"/>
<feature type="domain" description="Glycosyl transferase family 1" evidence="2">
    <location>
        <begin position="182"/>
        <end position="346"/>
    </location>
</feature>
<dbReference type="PANTHER" id="PTHR46401">
    <property type="entry name" value="GLYCOSYLTRANSFERASE WBBK-RELATED"/>
    <property type="match status" value="1"/>
</dbReference>
<dbReference type="AlphaFoldDB" id="A0A951PX49"/>
<gene>
    <name evidence="4" type="ORF">KME32_12550</name>
</gene>
<evidence type="ECO:0000256" key="1">
    <source>
        <dbReference type="ARBA" id="ARBA00022679"/>
    </source>
</evidence>
<reference evidence="4" key="1">
    <citation type="submission" date="2021-05" db="EMBL/GenBank/DDBJ databases">
        <authorList>
            <person name="Pietrasiak N."/>
            <person name="Ward R."/>
            <person name="Stajich J.E."/>
            <person name="Kurbessoian T."/>
        </authorList>
    </citation>
    <scope>NUCLEOTIDE SEQUENCE</scope>
    <source>
        <strain evidence="4">JT2-VF2</strain>
    </source>
</reference>
<dbReference type="SUPFAM" id="SSF53756">
    <property type="entry name" value="UDP-Glycosyltransferase/glycogen phosphorylase"/>
    <property type="match status" value="1"/>
</dbReference>
<dbReference type="InterPro" id="IPR028098">
    <property type="entry name" value="Glyco_trans_4-like_N"/>
</dbReference>
<evidence type="ECO:0000259" key="3">
    <source>
        <dbReference type="Pfam" id="PF13439"/>
    </source>
</evidence>
<evidence type="ECO:0000313" key="5">
    <source>
        <dbReference type="Proteomes" id="UP000715781"/>
    </source>
</evidence>
<dbReference type="PANTHER" id="PTHR46401:SF2">
    <property type="entry name" value="GLYCOSYLTRANSFERASE WBBK-RELATED"/>
    <property type="match status" value="1"/>
</dbReference>
<accession>A0A951PX49</accession>
<evidence type="ECO:0000313" key="4">
    <source>
        <dbReference type="EMBL" id="MBW4561959.1"/>
    </source>
</evidence>
<dbReference type="Pfam" id="PF00534">
    <property type="entry name" value="Glycos_transf_1"/>
    <property type="match status" value="1"/>
</dbReference>
<dbReference type="GO" id="GO:0009103">
    <property type="term" value="P:lipopolysaccharide biosynthetic process"/>
    <property type="evidence" value="ECO:0007669"/>
    <property type="project" value="TreeGrafter"/>
</dbReference>
<sequence>MKIVYDYQIFNEQKYGGISRYICEVANRIAQIEGFDVKILACSYINKHLESVNPELVIGMQRQHIPKTKILIDKLNAQFSKFWLKSNKPSIIHETYYSTTRIAPKGSRTVVTVYDMIHEKFNFLLNNKLDRELTLSKIEATKRADHIICISNSTKQDLLEILDINPDKVSVIYLGHSLIHKSKIDWKLNIQSKPYILYVGQRAGYKNFERLLQAYASNQNIQRDFNLICCGANSFSTHELDLICKLGLNGNKVIHVTTDDQALVKLYREASVFIYPSLYEGFGLPLLEAMSLECPVVCSNTSSLPEVAGEAAEFFDPYSTESIANSLEKVLYSSERAKNLIKLGKQRVKAFSWEACAKQTCSLYRSLI</sequence>
<dbReference type="Proteomes" id="UP000715781">
    <property type="component" value="Unassembled WGS sequence"/>
</dbReference>
<evidence type="ECO:0000259" key="2">
    <source>
        <dbReference type="Pfam" id="PF00534"/>
    </source>
</evidence>
<dbReference type="Gene3D" id="3.40.50.2000">
    <property type="entry name" value="Glycogen Phosphorylase B"/>
    <property type="match status" value="2"/>
</dbReference>
<dbReference type="CDD" id="cd03809">
    <property type="entry name" value="GT4_MtfB-like"/>
    <property type="match status" value="1"/>
</dbReference>